<dbReference type="RefSeq" id="XP_041540460.1">
    <property type="nucleotide sequence ID" value="XM_041686480.1"/>
</dbReference>
<reference evidence="3" key="3">
    <citation type="submission" date="2021-01" db="EMBL/GenBank/DDBJ databases">
        <authorList>
            <consortium name="Aspergillus luchuensis mut. kawachii IFO 4304 genome sequencing consortium"/>
            <person name="Kazuki M."/>
            <person name="Futagami T."/>
        </authorList>
    </citation>
    <scope>NUCLEOTIDE SEQUENCE</scope>
    <source>
        <strain evidence="3">IFO 4308</strain>
    </source>
</reference>
<dbReference type="EMBL" id="BCWF01000012">
    <property type="protein sequence ID" value="GAT21870.1"/>
    <property type="molecule type" value="Genomic_DNA"/>
</dbReference>
<dbReference type="GeneID" id="64958019"/>
<dbReference type="Proteomes" id="UP000661280">
    <property type="component" value="Chromosome 3"/>
</dbReference>
<reference evidence="5" key="2">
    <citation type="submission" date="2016-02" db="EMBL/GenBank/DDBJ databases">
        <title>Genome sequencing of Aspergillus luchuensis NBRC 4314.</title>
        <authorList>
            <person name="Yamada O."/>
        </authorList>
    </citation>
    <scope>NUCLEOTIDE SEQUENCE [LARGE SCALE GENOMIC DNA]</scope>
    <source>
        <strain evidence="5">RIB 2604</strain>
    </source>
</reference>
<protein>
    <submittedName>
        <fullName evidence="4">Uncharacterized protein</fullName>
    </submittedName>
</protein>
<feature type="region of interest" description="Disordered" evidence="1">
    <location>
        <begin position="116"/>
        <end position="189"/>
    </location>
</feature>
<accession>A0A146F6V8</accession>
<evidence type="ECO:0000313" key="4">
    <source>
        <dbReference type="EMBL" id="GAT21870.1"/>
    </source>
</evidence>
<evidence type="ECO:0000313" key="3">
    <source>
        <dbReference type="EMBL" id="BCR96694.1"/>
    </source>
</evidence>
<evidence type="ECO:0000256" key="2">
    <source>
        <dbReference type="SAM" id="SignalP"/>
    </source>
</evidence>
<dbReference type="OrthoDB" id="10334721at2759"/>
<evidence type="ECO:0000313" key="5">
    <source>
        <dbReference type="Proteomes" id="UP000075230"/>
    </source>
</evidence>
<keyword evidence="2" id="KW-0732">Signal</keyword>
<feature type="compositionally biased region" description="Polar residues" evidence="1">
    <location>
        <begin position="136"/>
        <end position="145"/>
    </location>
</feature>
<sequence length="218" mass="22623">MAVLALHAPWIVLLMVGTCYGMIIYGEVGWQDLGPGLGPRTTSASTISEPPHDSYNIATPSAVNMSTGPTPSMIICPPAIGESRHEQWTSCPRTLSGVGISTTASLRNLSSPTFFGNKTRPVMTRTSTTKTTTVSIQRAPQTSSGAPGLTTFAAPSSSGISHPIQSASVGRPGNNSLPSPSTQYTPAASSPAESVWRGRGKAGMFSIICLALLHGLVL</sequence>
<organism evidence="4 5">
    <name type="scientific">Aspergillus kawachii</name>
    <name type="common">White koji mold</name>
    <name type="synonym">Aspergillus awamori var. kawachi</name>
    <dbReference type="NCBI Taxonomy" id="1069201"/>
    <lineage>
        <taxon>Eukaryota</taxon>
        <taxon>Fungi</taxon>
        <taxon>Dikarya</taxon>
        <taxon>Ascomycota</taxon>
        <taxon>Pezizomycotina</taxon>
        <taxon>Eurotiomycetes</taxon>
        <taxon>Eurotiomycetidae</taxon>
        <taxon>Eurotiales</taxon>
        <taxon>Aspergillaceae</taxon>
        <taxon>Aspergillus</taxon>
        <taxon>Aspergillus subgen. Circumdati</taxon>
    </lineage>
</organism>
<feature type="signal peptide" evidence="2">
    <location>
        <begin position="1"/>
        <end position="21"/>
    </location>
</feature>
<name>A0A146F6V8_ASPKA</name>
<evidence type="ECO:0000256" key="1">
    <source>
        <dbReference type="SAM" id="MobiDB-lite"/>
    </source>
</evidence>
<gene>
    <name evidence="3" type="ORF">AKAW2_30013S</name>
    <name evidence="4" type="ORF">RIB2604_01200180</name>
</gene>
<keyword evidence="6" id="KW-1185">Reference proteome</keyword>
<dbReference type="AlphaFoldDB" id="A0A146F6V8"/>
<feature type="compositionally biased region" description="Low complexity" evidence="1">
    <location>
        <begin position="118"/>
        <end position="135"/>
    </location>
</feature>
<reference evidence="4 5" key="1">
    <citation type="journal article" date="2016" name="DNA Res.">
        <title>Genome sequence of Aspergillus luchuensis NBRC 4314.</title>
        <authorList>
            <person name="Yamada O."/>
            <person name="Machida M."/>
            <person name="Hosoyama A."/>
            <person name="Goto M."/>
            <person name="Takahashi T."/>
            <person name="Futagami T."/>
            <person name="Yamagata Y."/>
            <person name="Takeuchi M."/>
            <person name="Kobayashi T."/>
            <person name="Koike H."/>
            <person name="Abe K."/>
            <person name="Asai K."/>
            <person name="Arita M."/>
            <person name="Fujita N."/>
            <person name="Fukuda K."/>
            <person name="Higa K."/>
            <person name="Horikawa H."/>
            <person name="Ishikawa T."/>
            <person name="Jinno K."/>
            <person name="Kato Y."/>
            <person name="Kirimura K."/>
            <person name="Mizutani O."/>
            <person name="Nakasone K."/>
            <person name="Sano M."/>
            <person name="Shiraishi Y."/>
            <person name="Tsukahara M."/>
            <person name="Gomi K."/>
        </authorList>
    </citation>
    <scope>NUCLEOTIDE SEQUENCE [LARGE SCALE GENOMIC DNA]</scope>
    <source>
        <strain evidence="4 5">RIB 2604</strain>
    </source>
</reference>
<proteinExistence type="predicted"/>
<feature type="compositionally biased region" description="Polar residues" evidence="1">
    <location>
        <begin position="153"/>
        <end position="189"/>
    </location>
</feature>
<reference evidence="3" key="4">
    <citation type="submission" date="2021-02" db="EMBL/GenBank/DDBJ databases">
        <title>Aspergillus luchuensis mut. kawachii IFO 4304 genome sequence.</title>
        <authorList>
            <person name="Mori K."/>
            <person name="Kadooka C."/>
            <person name="Goto M."/>
            <person name="Futagami T."/>
        </authorList>
    </citation>
    <scope>NUCLEOTIDE SEQUENCE</scope>
    <source>
        <strain evidence="3">IFO 4308</strain>
    </source>
</reference>
<dbReference type="KEGG" id="aluc:AKAW2_30013S"/>
<evidence type="ECO:0000313" key="6">
    <source>
        <dbReference type="Proteomes" id="UP000661280"/>
    </source>
</evidence>
<feature type="chain" id="PRO_5042682341" evidence="2">
    <location>
        <begin position="22"/>
        <end position="218"/>
    </location>
</feature>
<dbReference type="Proteomes" id="UP000075230">
    <property type="component" value="Unassembled WGS sequence"/>
</dbReference>
<dbReference type="EMBL" id="AP024427">
    <property type="protein sequence ID" value="BCR96694.1"/>
    <property type="molecule type" value="Genomic_DNA"/>
</dbReference>